<reference evidence="1" key="1">
    <citation type="submission" date="2018-05" db="EMBL/GenBank/DDBJ databases">
        <title>Draft genome of Mucuna pruriens seed.</title>
        <authorList>
            <person name="Nnadi N.E."/>
            <person name="Vos R."/>
            <person name="Hasami M.H."/>
            <person name="Devisetty U.K."/>
            <person name="Aguiy J.C."/>
        </authorList>
    </citation>
    <scope>NUCLEOTIDE SEQUENCE [LARGE SCALE GENOMIC DNA]</scope>
    <source>
        <strain evidence="1">JCA_2017</strain>
    </source>
</reference>
<accession>A0A371GQ61</accession>
<protein>
    <submittedName>
        <fullName evidence="1">Uncharacterized protein</fullName>
    </submittedName>
</protein>
<proteinExistence type="predicted"/>
<name>A0A371GQ61_MUCPR</name>
<organism evidence="1 2">
    <name type="scientific">Mucuna pruriens</name>
    <name type="common">Velvet bean</name>
    <name type="synonym">Dolichos pruriens</name>
    <dbReference type="NCBI Taxonomy" id="157652"/>
    <lineage>
        <taxon>Eukaryota</taxon>
        <taxon>Viridiplantae</taxon>
        <taxon>Streptophyta</taxon>
        <taxon>Embryophyta</taxon>
        <taxon>Tracheophyta</taxon>
        <taxon>Spermatophyta</taxon>
        <taxon>Magnoliopsida</taxon>
        <taxon>eudicotyledons</taxon>
        <taxon>Gunneridae</taxon>
        <taxon>Pentapetalae</taxon>
        <taxon>rosids</taxon>
        <taxon>fabids</taxon>
        <taxon>Fabales</taxon>
        <taxon>Fabaceae</taxon>
        <taxon>Papilionoideae</taxon>
        <taxon>50 kb inversion clade</taxon>
        <taxon>NPAAA clade</taxon>
        <taxon>indigoferoid/millettioid clade</taxon>
        <taxon>Phaseoleae</taxon>
        <taxon>Mucuna</taxon>
    </lineage>
</organism>
<dbReference type="OrthoDB" id="1740536at2759"/>
<dbReference type="AlphaFoldDB" id="A0A371GQ61"/>
<evidence type="ECO:0000313" key="1">
    <source>
        <dbReference type="EMBL" id="RDX92682.1"/>
    </source>
</evidence>
<feature type="non-terminal residue" evidence="1">
    <location>
        <position position="1"/>
    </location>
</feature>
<evidence type="ECO:0000313" key="2">
    <source>
        <dbReference type="Proteomes" id="UP000257109"/>
    </source>
</evidence>
<comment type="caution">
    <text evidence="1">The sequence shown here is derived from an EMBL/GenBank/DDBJ whole genome shotgun (WGS) entry which is preliminary data.</text>
</comment>
<keyword evidence="2" id="KW-1185">Reference proteome</keyword>
<dbReference type="Proteomes" id="UP000257109">
    <property type="component" value="Unassembled WGS sequence"/>
</dbReference>
<gene>
    <name evidence="1" type="ORF">CR513_25154</name>
</gene>
<dbReference type="EMBL" id="QJKJ01004808">
    <property type="protein sequence ID" value="RDX92682.1"/>
    <property type="molecule type" value="Genomic_DNA"/>
</dbReference>
<sequence length="64" mass="7352">MDVMSPQFTPLKVGQAQILREVFHMQLLDILLPIGRRAGSSPNEWCEFHRTGEHTTENCRTLKS</sequence>